<gene>
    <name evidence="2" type="ORF">QYE76_057438</name>
</gene>
<name>A0AAD8WNT1_LOLMU</name>
<dbReference type="PANTHER" id="PTHR34280">
    <property type="entry name" value="OS01G0920100 PROTEIN"/>
    <property type="match status" value="1"/>
</dbReference>
<evidence type="ECO:0000313" key="2">
    <source>
        <dbReference type="EMBL" id="KAK1669279.1"/>
    </source>
</evidence>
<dbReference type="AlphaFoldDB" id="A0AAD8WNT1"/>
<protein>
    <submittedName>
        <fullName evidence="2">Uncharacterized protein</fullName>
    </submittedName>
</protein>
<dbReference type="PANTHER" id="PTHR34280:SF2">
    <property type="entry name" value="OS01G0920100 PROTEIN"/>
    <property type="match status" value="1"/>
</dbReference>
<dbReference type="EMBL" id="JAUUTY010000003">
    <property type="protein sequence ID" value="KAK1669279.1"/>
    <property type="molecule type" value="Genomic_DNA"/>
</dbReference>
<feature type="compositionally biased region" description="Basic and acidic residues" evidence="1">
    <location>
        <begin position="60"/>
        <end position="73"/>
    </location>
</feature>
<proteinExistence type="predicted"/>
<evidence type="ECO:0000256" key="1">
    <source>
        <dbReference type="SAM" id="MobiDB-lite"/>
    </source>
</evidence>
<comment type="caution">
    <text evidence="2">The sequence shown here is derived from an EMBL/GenBank/DDBJ whole genome shotgun (WGS) entry which is preliminary data.</text>
</comment>
<feature type="region of interest" description="Disordered" evidence="1">
    <location>
        <begin position="46"/>
        <end position="196"/>
    </location>
</feature>
<keyword evidence="3" id="KW-1185">Reference proteome</keyword>
<reference evidence="2" key="1">
    <citation type="submission" date="2023-07" db="EMBL/GenBank/DDBJ databases">
        <title>A chromosome-level genome assembly of Lolium multiflorum.</title>
        <authorList>
            <person name="Chen Y."/>
            <person name="Copetti D."/>
            <person name="Kolliker R."/>
            <person name="Studer B."/>
        </authorList>
    </citation>
    <scope>NUCLEOTIDE SEQUENCE</scope>
    <source>
        <strain evidence="2">02402/16</strain>
        <tissue evidence="2">Leaf</tissue>
    </source>
</reference>
<accession>A0AAD8WNT1</accession>
<feature type="compositionally biased region" description="Polar residues" evidence="1">
    <location>
        <begin position="177"/>
        <end position="187"/>
    </location>
</feature>
<feature type="compositionally biased region" description="Polar residues" evidence="1">
    <location>
        <begin position="86"/>
        <end position="117"/>
    </location>
</feature>
<sequence length="323" mass="35401">MGSCASVHKDDVGTPQKLLPKEGAVDGKGGAAVGDVLVDLKRKIEEGQAGFGHSKSPDSGSKDEMFFESRGWLDSDCEDDFHSVNGDFTPSRGSTPNYQPRANTVMSNVFLPNNEQGPNEHDSKSSEPSPTGRRKLSELLQEAMQNAHEENTDTATGEPDSSKQQPQPVDAAEKPVSESSTGCSTEPTPAREARIRKERSWYTGHCCLPTFVHSMTLEEDEGRQKMGPGPVACFDPTDDKDMVAAQDILMYKETNLQRAFMSSFQPHSTSRSRRSSISLSFSPLSTNFRDQKLASLNDSINREKNPKTVISSLFLPNPNQIES</sequence>
<evidence type="ECO:0000313" key="3">
    <source>
        <dbReference type="Proteomes" id="UP001231189"/>
    </source>
</evidence>
<dbReference type="InterPro" id="IPR038947">
    <property type="entry name" value="At3g27210-like"/>
</dbReference>
<dbReference type="Proteomes" id="UP001231189">
    <property type="component" value="Unassembled WGS sequence"/>
</dbReference>
<feature type="region of interest" description="Disordered" evidence="1">
    <location>
        <begin position="1"/>
        <end position="30"/>
    </location>
</feature>
<organism evidence="2 3">
    <name type="scientific">Lolium multiflorum</name>
    <name type="common">Italian ryegrass</name>
    <name type="synonym">Lolium perenne subsp. multiflorum</name>
    <dbReference type="NCBI Taxonomy" id="4521"/>
    <lineage>
        <taxon>Eukaryota</taxon>
        <taxon>Viridiplantae</taxon>
        <taxon>Streptophyta</taxon>
        <taxon>Embryophyta</taxon>
        <taxon>Tracheophyta</taxon>
        <taxon>Spermatophyta</taxon>
        <taxon>Magnoliopsida</taxon>
        <taxon>Liliopsida</taxon>
        <taxon>Poales</taxon>
        <taxon>Poaceae</taxon>
        <taxon>BOP clade</taxon>
        <taxon>Pooideae</taxon>
        <taxon>Poodae</taxon>
        <taxon>Poeae</taxon>
        <taxon>Poeae Chloroplast Group 2 (Poeae type)</taxon>
        <taxon>Loliodinae</taxon>
        <taxon>Loliinae</taxon>
        <taxon>Lolium</taxon>
    </lineage>
</organism>